<keyword evidence="3" id="KW-1185">Reference proteome</keyword>
<dbReference type="RefSeq" id="WP_188242811.1">
    <property type="nucleotide sequence ID" value="NZ_JABTCF010000002.1"/>
</dbReference>
<dbReference type="InterPro" id="IPR046617">
    <property type="entry name" value="DUF6730"/>
</dbReference>
<dbReference type="Proteomes" id="UP001166021">
    <property type="component" value="Unassembled WGS sequence"/>
</dbReference>
<feature type="transmembrane region" description="Helical" evidence="1">
    <location>
        <begin position="82"/>
        <end position="103"/>
    </location>
</feature>
<sequence>MAKLDEITELLVDELEGLKQMLVQLKTLTKELTSSETVQDISRIRYKQEELNKTQDNRFREQNTGLSEVKQEIKTALLIPKWLLIMILAIPILSISTLGYLGYQVRQFEEEKEIVFQEGKAAISTELNNYFREHSEIYKDFLIWTEKEKEKEKNAK</sequence>
<accession>A0ABR7V296</accession>
<organism evidence="2 3">
    <name type="scientific">Maribacter aquimaris</name>
    <dbReference type="NCBI Taxonomy" id="2737171"/>
    <lineage>
        <taxon>Bacteria</taxon>
        <taxon>Pseudomonadati</taxon>
        <taxon>Bacteroidota</taxon>
        <taxon>Flavobacteriia</taxon>
        <taxon>Flavobacteriales</taxon>
        <taxon>Flavobacteriaceae</taxon>
        <taxon>Maribacter</taxon>
    </lineage>
</organism>
<comment type="caution">
    <text evidence="2">The sequence shown here is derived from an EMBL/GenBank/DDBJ whole genome shotgun (WGS) entry which is preliminary data.</text>
</comment>
<proteinExistence type="predicted"/>
<dbReference type="EMBL" id="JABTCF010000002">
    <property type="protein sequence ID" value="MBD0777288.1"/>
    <property type="molecule type" value="Genomic_DNA"/>
</dbReference>
<evidence type="ECO:0000256" key="1">
    <source>
        <dbReference type="SAM" id="Phobius"/>
    </source>
</evidence>
<reference evidence="2" key="1">
    <citation type="submission" date="2020-05" db="EMBL/GenBank/DDBJ databases">
        <title>The draft genome sequence of Maribacter sp. ANRC-HE7.</title>
        <authorList>
            <person name="Mu L."/>
        </authorList>
    </citation>
    <scope>NUCLEOTIDE SEQUENCE</scope>
    <source>
        <strain evidence="2">ANRC-HE7</strain>
    </source>
</reference>
<protein>
    <submittedName>
        <fullName evidence="2">Uncharacterized protein</fullName>
    </submittedName>
</protein>
<name>A0ABR7V296_9FLAO</name>
<keyword evidence="1" id="KW-0812">Transmembrane</keyword>
<keyword evidence="1" id="KW-0472">Membrane</keyword>
<evidence type="ECO:0000313" key="3">
    <source>
        <dbReference type="Proteomes" id="UP001166021"/>
    </source>
</evidence>
<keyword evidence="1" id="KW-1133">Transmembrane helix</keyword>
<gene>
    <name evidence="2" type="ORF">HPE56_05730</name>
</gene>
<dbReference type="Pfam" id="PF20503">
    <property type="entry name" value="DUF6730"/>
    <property type="match status" value="1"/>
</dbReference>
<evidence type="ECO:0000313" key="2">
    <source>
        <dbReference type="EMBL" id="MBD0777288.1"/>
    </source>
</evidence>